<evidence type="ECO:0000313" key="6">
    <source>
        <dbReference type="EMBL" id="QID16921.1"/>
    </source>
</evidence>
<keyword evidence="5" id="KW-0732">Signal</keyword>
<accession>A0A6C1AZX7</accession>
<evidence type="ECO:0000256" key="3">
    <source>
        <dbReference type="PROSITE-ProRule" id="PRU00339"/>
    </source>
</evidence>
<dbReference type="InterPro" id="IPR019734">
    <property type="entry name" value="TPR_rpt"/>
</dbReference>
<dbReference type="KEGG" id="azq:G3580_04265"/>
<keyword evidence="2 3" id="KW-0802">TPR repeat</keyword>
<proteinExistence type="predicted"/>
<evidence type="ECO:0000313" key="7">
    <source>
        <dbReference type="Proteomes" id="UP000501991"/>
    </source>
</evidence>
<feature type="region of interest" description="Disordered" evidence="4">
    <location>
        <begin position="129"/>
        <end position="259"/>
    </location>
</feature>
<dbReference type="RefSeq" id="WP_173764089.1">
    <property type="nucleotide sequence ID" value="NZ_CP048836.1"/>
</dbReference>
<evidence type="ECO:0000256" key="1">
    <source>
        <dbReference type="ARBA" id="ARBA00022737"/>
    </source>
</evidence>
<sequence>MVVTRALWTAIGLLLAAIAPAHAGDGFAALWHNADQRAARQLQDGDAAGAAARFSNPRWRAFAQLKAGDYTAAAKGFAAFDDAEAHYNRGNALARAGDLKGALAAYDAALAKDPKETDARHNRDLVAKALKQQPPPPPSKSGSTHRHTDGKAGQNGNAGTPPPQAGTGQRGAHDTPNPATAPPRQAHDQGAARAKSPPSTPGKDAPAHDTADARTRAEADARHAVNAPQPPAAAQPNDRGAHAPAAAAPPRPPSERQLALEQWLRRIPEDPGGLLRRKFMIEYLMKHQGDSQ</sequence>
<dbReference type="AlphaFoldDB" id="A0A6C1AZX7"/>
<dbReference type="Proteomes" id="UP000501991">
    <property type="component" value="Chromosome"/>
</dbReference>
<organism evidence="6 7">
    <name type="scientific">Nitrogeniibacter mangrovi</name>
    <dbReference type="NCBI Taxonomy" id="2016596"/>
    <lineage>
        <taxon>Bacteria</taxon>
        <taxon>Pseudomonadati</taxon>
        <taxon>Pseudomonadota</taxon>
        <taxon>Betaproteobacteria</taxon>
        <taxon>Rhodocyclales</taxon>
        <taxon>Zoogloeaceae</taxon>
        <taxon>Nitrogeniibacter</taxon>
    </lineage>
</organism>
<keyword evidence="7" id="KW-1185">Reference proteome</keyword>
<feature type="repeat" description="TPR" evidence="3">
    <location>
        <begin position="83"/>
        <end position="116"/>
    </location>
</feature>
<dbReference type="InterPro" id="IPR013105">
    <property type="entry name" value="TPR_2"/>
</dbReference>
<evidence type="ECO:0000256" key="4">
    <source>
        <dbReference type="SAM" id="MobiDB-lite"/>
    </source>
</evidence>
<dbReference type="Pfam" id="PF07719">
    <property type="entry name" value="TPR_2"/>
    <property type="match status" value="1"/>
</dbReference>
<protein>
    <submittedName>
        <fullName evidence="6">Tetratricopeptide repeat protein</fullName>
    </submittedName>
</protein>
<dbReference type="PROSITE" id="PS50005">
    <property type="entry name" value="TPR"/>
    <property type="match status" value="1"/>
</dbReference>
<name>A0A6C1AZX7_9RHOO</name>
<keyword evidence="1" id="KW-0677">Repeat</keyword>
<evidence type="ECO:0000256" key="5">
    <source>
        <dbReference type="SAM" id="SignalP"/>
    </source>
</evidence>
<dbReference type="SMART" id="SM00028">
    <property type="entry name" value="TPR"/>
    <property type="match status" value="1"/>
</dbReference>
<reference evidence="6 7" key="1">
    <citation type="submission" date="2020-02" db="EMBL/GenBank/DDBJ databases">
        <title>Nitrogenibacter mangrovi gen. nov., sp. nov. isolated from mangrove sediment, a denitrifying betaproteobacterium.</title>
        <authorList>
            <person name="Liao H."/>
            <person name="Tian Y."/>
        </authorList>
    </citation>
    <scope>NUCLEOTIDE SEQUENCE [LARGE SCALE GENOMIC DNA]</scope>
    <source>
        <strain evidence="6 7">M9-3-2</strain>
    </source>
</reference>
<feature type="chain" id="PRO_5025400879" evidence="5">
    <location>
        <begin position="24"/>
        <end position="292"/>
    </location>
</feature>
<feature type="compositionally biased region" description="Basic and acidic residues" evidence="4">
    <location>
        <begin position="205"/>
        <end position="223"/>
    </location>
</feature>
<gene>
    <name evidence="6" type="ORF">G3580_04265</name>
</gene>
<dbReference type="SUPFAM" id="SSF48452">
    <property type="entry name" value="TPR-like"/>
    <property type="match status" value="1"/>
</dbReference>
<evidence type="ECO:0000256" key="2">
    <source>
        <dbReference type="ARBA" id="ARBA00022803"/>
    </source>
</evidence>
<feature type="signal peptide" evidence="5">
    <location>
        <begin position="1"/>
        <end position="23"/>
    </location>
</feature>
<dbReference type="InterPro" id="IPR011990">
    <property type="entry name" value="TPR-like_helical_dom_sf"/>
</dbReference>
<dbReference type="EMBL" id="CP048836">
    <property type="protein sequence ID" value="QID16921.1"/>
    <property type="molecule type" value="Genomic_DNA"/>
</dbReference>
<dbReference type="Gene3D" id="1.25.40.10">
    <property type="entry name" value="Tetratricopeptide repeat domain"/>
    <property type="match status" value="1"/>
</dbReference>